<dbReference type="InterPro" id="IPR038408">
    <property type="entry name" value="GNK2_sf"/>
</dbReference>
<evidence type="ECO:0000256" key="11">
    <source>
        <dbReference type="SAM" id="SignalP"/>
    </source>
</evidence>
<evidence type="ECO:0000256" key="2">
    <source>
        <dbReference type="ARBA" id="ARBA00022679"/>
    </source>
</evidence>
<dbReference type="PROSITE" id="PS51473">
    <property type="entry name" value="GNK2"/>
    <property type="match status" value="1"/>
</dbReference>
<dbReference type="Proteomes" id="UP000743370">
    <property type="component" value="Unassembled WGS sequence"/>
</dbReference>
<keyword evidence="7" id="KW-0067">ATP-binding</keyword>
<proteinExistence type="predicted"/>
<evidence type="ECO:0000313" key="13">
    <source>
        <dbReference type="EMBL" id="KAG2395074.1"/>
    </source>
</evidence>
<organism evidence="13 14">
    <name type="scientific">Phaseolus angularis</name>
    <name type="common">Azuki bean</name>
    <name type="synonym">Vigna angularis</name>
    <dbReference type="NCBI Taxonomy" id="3914"/>
    <lineage>
        <taxon>Eukaryota</taxon>
        <taxon>Viridiplantae</taxon>
        <taxon>Streptophyta</taxon>
        <taxon>Embryophyta</taxon>
        <taxon>Tracheophyta</taxon>
        <taxon>Spermatophyta</taxon>
        <taxon>Magnoliopsida</taxon>
        <taxon>eudicotyledons</taxon>
        <taxon>Gunneridae</taxon>
        <taxon>Pentapetalae</taxon>
        <taxon>rosids</taxon>
        <taxon>fabids</taxon>
        <taxon>Fabales</taxon>
        <taxon>Fabaceae</taxon>
        <taxon>Papilionoideae</taxon>
        <taxon>50 kb inversion clade</taxon>
        <taxon>NPAAA clade</taxon>
        <taxon>indigoferoid/millettioid clade</taxon>
        <taxon>Phaseoleae</taxon>
        <taxon>Vigna</taxon>
    </lineage>
</organism>
<dbReference type="GO" id="GO:0004674">
    <property type="term" value="F:protein serine/threonine kinase activity"/>
    <property type="evidence" value="ECO:0007669"/>
    <property type="project" value="UniProtKB-KW"/>
</dbReference>
<dbReference type="GO" id="GO:0005524">
    <property type="term" value="F:ATP binding"/>
    <property type="evidence" value="ECO:0007669"/>
    <property type="project" value="UniProtKB-KW"/>
</dbReference>
<evidence type="ECO:0000259" key="12">
    <source>
        <dbReference type="PROSITE" id="PS51473"/>
    </source>
</evidence>
<keyword evidence="4" id="KW-0677">Repeat</keyword>
<dbReference type="AlphaFoldDB" id="A0A8T0K5X4"/>
<feature type="chain" id="PRO_5035771847" evidence="11">
    <location>
        <begin position="28"/>
        <end position="354"/>
    </location>
</feature>
<name>A0A8T0K5X4_PHAAN</name>
<evidence type="ECO:0000256" key="6">
    <source>
        <dbReference type="ARBA" id="ARBA00022777"/>
    </source>
</evidence>
<sequence length="354" mass="38295">MVVRVHLSSLLPLTVLILLWSLEGALGDPQILLLNKGCSQYNATDLSTFNQNLNATLNDLRLAEEIKRYESAGFFDQTTLAGNSMMCGNQTAVGATDLNTTAQQVLKDLQIATPKITGFFAATKTQLAGAAIYAIAQCAQTVSESGCLDCLTVGYNNIEVCLPNTEGRAFDAGCFMRYSETAFFADNQTIDITPFLQQGSSSKKGAIIGGVVGGVALIVILLALIALLRWYKKPKKVRRDANGEFLLQRAWKLYEEDRHLELVDKKLDGEEYDVEEVKKVMEIALLCIQASAGARPTMSEVVASLKGNNSLGQNRPSMPVFVESNFRTRPADISTSTASSTSNATASISTLSAR</sequence>
<gene>
    <name evidence="13" type="ORF">HKW66_Vig0075500</name>
</gene>
<keyword evidence="5" id="KW-0547">Nucleotide-binding</keyword>
<dbReference type="FunFam" id="3.30.430.20:FF:000017">
    <property type="entry name" value="Cysteine-rich receptor-like protein kinase 2"/>
    <property type="match status" value="1"/>
</dbReference>
<dbReference type="CDD" id="cd23509">
    <property type="entry name" value="Gnk2-like"/>
    <property type="match status" value="1"/>
</dbReference>
<dbReference type="InterPro" id="IPR002902">
    <property type="entry name" value="GNK2"/>
</dbReference>
<keyword evidence="2" id="KW-0808">Transferase</keyword>
<evidence type="ECO:0000256" key="10">
    <source>
        <dbReference type="SAM" id="Phobius"/>
    </source>
</evidence>
<dbReference type="Pfam" id="PF01657">
    <property type="entry name" value="Stress-antifung"/>
    <property type="match status" value="1"/>
</dbReference>
<dbReference type="Gene3D" id="1.10.510.10">
    <property type="entry name" value="Transferase(Phosphotransferase) domain 1"/>
    <property type="match status" value="1"/>
</dbReference>
<feature type="transmembrane region" description="Helical" evidence="10">
    <location>
        <begin position="206"/>
        <end position="231"/>
    </location>
</feature>
<feature type="signal peptide" evidence="11">
    <location>
        <begin position="1"/>
        <end position="27"/>
    </location>
</feature>
<comment type="caution">
    <text evidence="13">The sequence shown here is derived from an EMBL/GenBank/DDBJ whole genome shotgun (WGS) entry which is preliminary data.</text>
</comment>
<keyword evidence="10" id="KW-1133">Transmembrane helix</keyword>
<reference evidence="13 14" key="1">
    <citation type="submission" date="2020-05" db="EMBL/GenBank/DDBJ databases">
        <title>Vigna angularis (adzuki bean) Var. LongXiaoDou No. 4 denovo assembly.</title>
        <authorList>
            <person name="Xiang H."/>
        </authorList>
    </citation>
    <scope>NUCLEOTIDE SEQUENCE [LARGE SCALE GENOMIC DNA]</scope>
    <source>
        <tissue evidence="13">Leaf</tissue>
    </source>
</reference>
<evidence type="ECO:0000256" key="4">
    <source>
        <dbReference type="ARBA" id="ARBA00022737"/>
    </source>
</evidence>
<keyword evidence="3 11" id="KW-0732">Signal</keyword>
<protein>
    <submittedName>
        <fullName evidence="13">LRR receptor-like serine/threonine-protein</fullName>
    </submittedName>
</protein>
<feature type="region of interest" description="Disordered" evidence="9">
    <location>
        <begin position="332"/>
        <end position="354"/>
    </location>
</feature>
<evidence type="ECO:0000256" key="5">
    <source>
        <dbReference type="ARBA" id="ARBA00022741"/>
    </source>
</evidence>
<keyword evidence="8 13" id="KW-0675">Receptor</keyword>
<evidence type="ECO:0000256" key="8">
    <source>
        <dbReference type="ARBA" id="ARBA00023170"/>
    </source>
</evidence>
<evidence type="ECO:0000256" key="3">
    <source>
        <dbReference type="ARBA" id="ARBA00022729"/>
    </source>
</evidence>
<keyword evidence="6" id="KW-0418">Kinase</keyword>
<dbReference type="EMBL" id="JABFOF010000006">
    <property type="protein sequence ID" value="KAG2395074.1"/>
    <property type="molecule type" value="Genomic_DNA"/>
</dbReference>
<accession>A0A8T0K5X4</accession>
<keyword evidence="1" id="KW-0723">Serine/threonine-protein kinase</keyword>
<evidence type="ECO:0000313" key="14">
    <source>
        <dbReference type="Proteomes" id="UP000743370"/>
    </source>
</evidence>
<evidence type="ECO:0000256" key="1">
    <source>
        <dbReference type="ARBA" id="ARBA00022527"/>
    </source>
</evidence>
<evidence type="ECO:0000256" key="9">
    <source>
        <dbReference type="SAM" id="MobiDB-lite"/>
    </source>
</evidence>
<dbReference type="PANTHER" id="PTHR47973">
    <property type="entry name" value="CYSTEINE-RICH RECEPTOR-LIKE PROTEIN KINASE 3"/>
    <property type="match status" value="1"/>
</dbReference>
<feature type="domain" description="Gnk2-homologous" evidence="12">
    <location>
        <begin position="80"/>
        <end position="183"/>
    </location>
</feature>
<keyword evidence="10" id="KW-0472">Membrane</keyword>
<dbReference type="Gene3D" id="3.30.430.20">
    <property type="entry name" value="Gnk2 domain, C-X8-C-X2-C motif"/>
    <property type="match status" value="1"/>
</dbReference>
<evidence type="ECO:0000256" key="7">
    <source>
        <dbReference type="ARBA" id="ARBA00022840"/>
    </source>
</evidence>
<keyword evidence="10" id="KW-0812">Transmembrane</keyword>
<dbReference type="InterPro" id="IPR052059">
    <property type="entry name" value="CR_Ser/Thr_kinase"/>
</dbReference>